<accession>A0A8H7B5H9</accession>
<dbReference type="EMBL" id="JAAABM010000006">
    <property type="protein sequence ID" value="KAF7676784.1"/>
    <property type="molecule type" value="Genomic_DNA"/>
</dbReference>
<evidence type="ECO:0000313" key="1">
    <source>
        <dbReference type="EMBL" id="KAF7676784.1"/>
    </source>
</evidence>
<proteinExistence type="predicted"/>
<dbReference type="GeneID" id="62203221"/>
<dbReference type="Proteomes" id="UP000596902">
    <property type="component" value="Unassembled WGS sequence"/>
</dbReference>
<name>A0A8H7B5H9_9PLEO</name>
<protein>
    <submittedName>
        <fullName evidence="1">Uncharacterized protein</fullName>
    </submittedName>
</protein>
<comment type="caution">
    <text evidence="1">The sequence shown here is derived from an EMBL/GenBank/DDBJ whole genome shotgun (WGS) entry which is preliminary data.</text>
</comment>
<sequence length="85" mass="9559">MKYINQTTKNNDPSRLFKRRSIDDAISHGPRLVSATIRPRVVMARQLGSVVRAGNEIGCERSPGPGDWYMLLAWPNKHAVMLRGV</sequence>
<reference evidence="1" key="1">
    <citation type="submission" date="2020-01" db="EMBL/GenBank/DDBJ databases">
        <authorList>
            <person name="Feng Z.H.Z."/>
        </authorList>
    </citation>
    <scope>NUCLEOTIDE SEQUENCE</scope>
    <source>
        <strain evidence="1">CBS107.38</strain>
    </source>
</reference>
<reference evidence="1" key="2">
    <citation type="submission" date="2020-08" db="EMBL/GenBank/DDBJ databases">
        <title>Draft Genome Sequence of Cumin Blight Pathogen Alternaria burnsii.</title>
        <authorList>
            <person name="Feng Z."/>
        </authorList>
    </citation>
    <scope>NUCLEOTIDE SEQUENCE</scope>
    <source>
        <strain evidence="1">CBS107.38</strain>
    </source>
</reference>
<organism evidence="1 2">
    <name type="scientific">Alternaria burnsii</name>
    <dbReference type="NCBI Taxonomy" id="1187904"/>
    <lineage>
        <taxon>Eukaryota</taxon>
        <taxon>Fungi</taxon>
        <taxon>Dikarya</taxon>
        <taxon>Ascomycota</taxon>
        <taxon>Pezizomycotina</taxon>
        <taxon>Dothideomycetes</taxon>
        <taxon>Pleosporomycetidae</taxon>
        <taxon>Pleosporales</taxon>
        <taxon>Pleosporineae</taxon>
        <taxon>Pleosporaceae</taxon>
        <taxon>Alternaria</taxon>
        <taxon>Alternaria sect. Alternaria</taxon>
    </lineage>
</organism>
<evidence type="ECO:0000313" key="2">
    <source>
        <dbReference type="Proteomes" id="UP000596902"/>
    </source>
</evidence>
<dbReference type="AlphaFoldDB" id="A0A8H7B5H9"/>
<keyword evidence="2" id="KW-1185">Reference proteome</keyword>
<dbReference type="RefSeq" id="XP_038786993.1">
    <property type="nucleotide sequence ID" value="XM_038930043.1"/>
</dbReference>
<gene>
    <name evidence="1" type="ORF">GT037_004996</name>
</gene>